<feature type="non-terminal residue" evidence="2">
    <location>
        <position position="1"/>
    </location>
</feature>
<feature type="non-terminal residue" evidence="2">
    <location>
        <position position="101"/>
    </location>
</feature>
<reference evidence="2" key="1">
    <citation type="journal article" date="2021" name="J. Hered.">
        <title>Genome Assembly of Salicaceae Populus deltoides (Eastern Cottonwood) I-69 Based on Nanopore Sequencing and Hi-C Technologies.</title>
        <authorList>
            <person name="Bai S."/>
            <person name="Wu H."/>
            <person name="Zhang J."/>
            <person name="Pan Z."/>
            <person name="Zhao W."/>
            <person name="Li Z."/>
            <person name="Tong C."/>
        </authorList>
    </citation>
    <scope>NUCLEOTIDE SEQUENCE</scope>
    <source>
        <tissue evidence="2">Leaf</tissue>
    </source>
</reference>
<evidence type="ECO:0000313" key="2">
    <source>
        <dbReference type="EMBL" id="KAH8493922.1"/>
    </source>
</evidence>
<dbReference type="Proteomes" id="UP000807159">
    <property type="component" value="Chromosome 11"/>
</dbReference>
<organism evidence="2 3">
    <name type="scientific">Populus deltoides</name>
    <name type="common">Eastern poplar</name>
    <name type="synonym">Eastern cottonwood</name>
    <dbReference type="NCBI Taxonomy" id="3696"/>
    <lineage>
        <taxon>Eukaryota</taxon>
        <taxon>Viridiplantae</taxon>
        <taxon>Streptophyta</taxon>
        <taxon>Embryophyta</taxon>
        <taxon>Tracheophyta</taxon>
        <taxon>Spermatophyta</taxon>
        <taxon>Magnoliopsida</taxon>
        <taxon>eudicotyledons</taxon>
        <taxon>Gunneridae</taxon>
        <taxon>Pentapetalae</taxon>
        <taxon>rosids</taxon>
        <taxon>fabids</taxon>
        <taxon>Malpighiales</taxon>
        <taxon>Salicaceae</taxon>
        <taxon>Saliceae</taxon>
        <taxon>Populus</taxon>
    </lineage>
</organism>
<proteinExistence type="predicted"/>
<keyword evidence="3" id="KW-1185">Reference proteome</keyword>
<dbReference type="EMBL" id="JACEGQ020000011">
    <property type="protein sequence ID" value="KAH8493922.1"/>
    <property type="molecule type" value="Genomic_DNA"/>
</dbReference>
<evidence type="ECO:0000313" key="3">
    <source>
        <dbReference type="Proteomes" id="UP000807159"/>
    </source>
</evidence>
<dbReference type="AlphaFoldDB" id="A0A8T2XM80"/>
<accession>A0A8T2XM80</accession>
<gene>
    <name evidence="2" type="ORF">H0E87_020622</name>
</gene>
<name>A0A8T2XM80_POPDE</name>
<sequence>GHPALVPNKEVDAEQLLSFFGSHREDFNFPSPLQAQIYVQNYLSVEEDLTEFAGSLLVDPDEYGTENAALFLPNDQSSPRSSRKAYAEDSSDRTTYHAYRE</sequence>
<feature type="region of interest" description="Disordered" evidence="1">
    <location>
        <begin position="70"/>
        <end position="101"/>
    </location>
</feature>
<comment type="caution">
    <text evidence="2">The sequence shown here is derived from an EMBL/GenBank/DDBJ whole genome shotgun (WGS) entry which is preliminary data.</text>
</comment>
<protein>
    <submittedName>
        <fullName evidence="2">Uncharacterized protein</fullName>
    </submittedName>
</protein>
<feature type="compositionally biased region" description="Basic and acidic residues" evidence="1">
    <location>
        <begin position="85"/>
        <end position="101"/>
    </location>
</feature>
<evidence type="ECO:0000256" key="1">
    <source>
        <dbReference type="SAM" id="MobiDB-lite"/>
    </source>
</evidence>